<feature type="compositionally biased region" description="Basic and acidic residues" evidence="8">
    <location>
        <begin position="527"/>
        <end position="537"/>
    </location>
</feature>
<evidence type="ECO:0000256" key="7">
    <source>
        <dbReference type="PROSITE-ProRule" id="PRU00552"/>
    </source>
</evidence>
<evidence type="ECO:0000256" key="6">
    <source>
        <dbReference type="ARBA" id="ARBA00047984"/>
    </source>
</evidence>
<evidence type="ECO:0000256" key="2">
    <source>
        <dbReference type="ARBA" id="ARBA00022741"/>
    </source>
</evidence>
<dbReference type="PROSITE" id="PS00039">
    <property type="entry name" value="DEAD_ATP_HELICASE"/>
    <property type="match status" value="1"/>
</dbReference>
<dbReference type="CDD" id="cd18787">
    <property type="entry name" value="SF2_C_DEAD"/>
    <property type="match status" value="1"/>
</dbReference>
<dbReference type="OrthoDB" id="196131at2759"/>
<evidence type="ECO:0000313" key="12">
    <source>
        <dbReference type="EMBL" id="KAA0188092.1"/>
    </source>
</evidence>
<keyword evidence="4 12" id="KW-0347">Helicase</keyword>
<keyword evidence="5" id="KW-0067">ATP-binding</keyword>
<dbReference type="GO" id="GO:0003676">
    <property type="term" value="F:nucleic acid binding"/>
    <property type="evidence" value="ECO:0007669"/>
    <property type="project" value="InterPro"/>
</dbReference>
<dbReference type="InterPro" id="IPR000629">
    <property type="entry name" value="RNA-helicase_DEAD-box_CS"/>
</dbReference>
<dbReference type="GO" id="GO:0005524">
    <property type="term" value="F:ATP binding"/>
    <property type="evidence" value="ECO:0007669"/>
    <property type="project" value="UniProtKB-KW"/>
</dbReference>
<keyword evidence="13" id="KW-1185">Reference proteome</keyword>
<feature type="compositionally biased region" description="Basic residues" evidence="8">
    <location>
        <begin position="838"/>
        <end position="848"/>
    </location>
</feature>
<dbReference type="Pfam" id="PF00270">
    <property type="entry name" value="DEAD"/>
    <property type="match status" value="1"/>
</dbReference>
<feature type="compositionally biased region" description="Basic residues" evidence="8">
    <location>
        <begin position="1"/>
        <end position="18"/>
    </location>
</feature>
<protein>
    <recommendedName>
        <fullName evidence="1">RNA helicase</fullName>
        <ecNumber evidence="1">3.6.4.13</ecNumber>
    </recommendedName>
</protein>
<feature type="compositionally biased region" description="Basic residues" evidence="8">
    <location>
        <begin position="951"/>
        <end position="997"/>
    </location>
</feature>
<feature type="compositionally biased region" description="Low complexity" evidence="8">
    <location>
        <begin position="552"/>
        <end position="561"/>
    </location>
</feature>
<dbReference type="InterPro" id="IPR014014">
    <property type="entry name" value="RNA_helicase_DEAD_Q_motif"/>
</dbReference>
<dbReference type="EC" id="3.6.4.13" evidence="1"/>
<dbReference type="PROSITE" id="PS51195">
    <property type="entry name" value="Q_MOTIF"/>
    <property type="match status" value="1"/>
</dbReference>
<sequence>MPYRRRSRSRTPPRRSYGRGRNYPDPGRRLRQVDWSAYSLTRFEKRFYRETSSVRDRSRRDIEEFRIREKVTVLGRNVPRPLFKFNEAGFPSCILKVINKNKWVSPTPIQCQGWPVALSGRDLVGIAQTGSGKTASFLLPAIVHARAQPSLKRDDGPIVLVLVPTRELAQQVEKVAEEFCSYSGFRSASLYGGASRGSQLEQLGQSPEMVIATPGRLLDFLESKNTNLRRCTYLVLDEADRMLDMGFEPSIRRIISQVRPDRQTLMWSATWPSEVKALAEDFLRDYIQINIGSTKLSANHNIRQHIEIVRETDKFRRLVSLIRSFDRARVIVFTETKRRTDELCQKLREKGFDASAMHGDKHQRERDRVLQLFRSGRITILVATDVASRGLDINDIRYIVNYDYPAQTEDYIHRIGRTGRSDKKGTAYTFFNAKQPRLARELIDVLKEARQEIPKELIELAEQKHERKKWPRDRKHMSSDGSQSPEGKRRHSSESAQTRSPSSPRSMHHSPSRSLSRTRQSSASPDRSPDRSPDGNRRSPSSSRRNRRSYDRSASTSSSVSNRDRSVERNGRKRQSSTISSRSSRRSRSKSSTRSRTPSHRKSASPINTSGSPIHRSSSSRRTTPLSGSVKRSRSSTPASDRSASSGGHSRSGSPKSIADEPRACSHRSSKSAPSSRDSSAEGKKVTDNLGAVSPQDDLQRSTSEKSPDAGPPDSGDQVSTPSASPQHVEAENSPKVPVVEDASPVPNDQAEGSSVTTEVEVFNLGQGTLIATTEKLDDPVIPQESDKAVDDEVVQEARPLEEKNSSEDKDISKDDGKPHTRSMSLEEKQVEDDAKVVRRASKPKNLRLKANLEVEGNVSRKSPSPEEPSRGRSRSESPKRSRPSRSPSEVRSKSKTPVQKHASSSLSSSHVKSKSRRNRSRSRSHGRIKSSRRNENSSRDKPEVSATCRSKSRSRSPVKARRESRRYSRSRSPSTKRRSPPARRSRSASSPKRRHYPSSTKRSDNNRYSRGIRRRSRSESDRRRKRRRSISRSRRSPVRRGTPRRRR</sequence>
<dbReference type="CDD" id="cd17966">
    <property type="entry name" value="DEADc_DDX5_DDX17"/>
    <property type="match status" value="1"/>
</dbReference>
<feature type="compositionally biased region" description="Basic and acidic residues" evidence="8">
    <location>
        <begin position="799"/>
        <end position="837"/>
    </location>
</feature>
<dbReference type="PANTHER" id="PTHR47958">
    <property type="entry name" value="ATP-DEPENDENT RNA HELICASE DBP3"/>
    <property type="match status" value="1"/>
</dbReference>
<evidence type="ECO:0000259" key="11">
    <source>
        <dbReference type="PROSITE" id="PS51195"/>
    </source>
</evidence>
<feature type="short sequence motif" description="Q motif" evidence="7">
    <location>
        <begin position="83"/>
        <end position="111"/>
    </location>
</feature>
<feature type="compositionally biased region" description="Low complexity" evidence="8">
    <location>
        <begin position="901"/>
        <end position="911"/>
    </location>
</feature>
<evidence type="ECO:0000256" key="5">
    <source>
        <dbReference type="ARBA" id="ARBA00022840"/>
    </source>
</evidence>
<feature type="compositionally biased region" description="Basic residues" evidence="8">
    <location>
        <begin position="1024"/>
        <end position="1048"/>
    </location>
</feature>
<feature type="compositionally biased region" description="Basic and acidic residues" evidence="8">
    <location>
        <begin position="776"/>
        <end position="791"/>
    </location>
</feature>
<feature type="domain" description="DEAD-box RNA helicase Q" evidence="11">
    <location>
        <begin position="83"/>
        <end position="111"/>
    </location>
</feature>
<dbReference type="GO" id="GO:0016787">
    <property type="term" value="F:hydrolase activity"/>
    <property type="evidence" value="ECO:0007669"/>
    <property type="project" value="UniProtKB-KW"/>
</dbReference>
<reference evidence="12" key="1">
    <citation type="submission" date="2019-05" db="EMBL/GenBank/DDBJ databases">
        <title>Annotation for the trematode Fasciolopsis buski.</title>
        <authorList>
            <person name="Choi Y.-J."/>
        </authorList>
    </citation>
    <scope>NUCLEOTIDE SEQUENCE</scope>
    <source>
        <strain evidence="12">HT</strain>
        <tissue evidence="12">Whole worm</tissue>
    </source>
</reference>
<comment type="caution">
    <text evidence="12">The sequence shown here is derived from an EMBL/GenBank/DDBJ whole genome shotgun (WGS) entry which is preliminary data.</text>
</comment>
<keyword evidence="3" id="KW-0378">Hydrolase</keyword>
<feature type="compositionally biased region" description="Basic and acidic residues" evidence="8">
    <location>
        <begin position="864"/>
        <end position="880"/>
    </location>
</feature>
<feature type="domain" description="Helicase C-terminal" evidence="10">
    <location>
        <begin position="301"/>
        <end position="461"/>
    </location>
</feature>
<dbReference type="Gene3D" id="3.40.50.300">
    <property type="entry name" value="P-loop containing nucleotide triphosphate hydrolases"/>
    <property type="match status" value="2"/>
</dbReference>
<evidence type="ECO:0000259" key="10">
    <source>
        <dbReference type="PROSITE" id="PS51194"/>
    </source>
</evidence>
<evidence type="ECO:0000256" key="3">
    <source>
        <dbReference type="ARBA" id="ARBA00022801"/>
    </source>
</evidence>
<evidence type="ECO:0000313" key="13">
    <source>
        <dbReference type="Proteomes" id="UP000728185"/>
    </source>
</evidence>
<keyword evidence="2" id="KW-0547">Nucleotide-binding</keyword>
<dbReference type="GO" id="GO:0003724">
    <property type="term" value="F:RNA helicase activity"/>
    <property type="evidence" value="ECO:0007669"/>
    <property type="project" value="UniProtKB-EC"/>
</dbReference>
<feature type="compositionally biased region" description="Basic and acidic residues" evidence="8">
    <location>
        <begin position="933"/>
        <end position="944"/>
    </location>
</feature>
<gene>
    <name evidence="12" type="ORF">FBUS_11599</name>
</gene>
<dbReference type="FunFam" id="3.40.50.300:FF:000008">
    <property type="entry name" value="ATP-dependent RNA helicase RhlB"/>
    <property type="match status" value="1"/>
</dbReference>
<feature type="compositionally biased region" description="Basic residues" evidence="8">
    <location>
        <begin position="583"/>
        <end position="603"/>
    </location>
</feature>
<feature type="compositionally biased region" description="Basic and acidic residues" evidence="8">
    <location>
        <begin position="698"/>
        <end position="708"/>
    </location>
</feature>
<dbReference type="FunFam" id="3.40.50.300:FF:000079">
    <property type="entry name" value="probable ATP-dependent RNA helicase DDX17"/>
    <property type="match status" value="1"/>
</dbReference>
<proteinExistence type="predicted"/>
<dbReference type="PROSITE" id="PS51194">
    <property type="entry name" value="HELICASE_CTER"/>
    <property type="match status" value="1"/>
</dbReference>
<evidence type="ECO:0000256" key="8">
    <source>
        <dbReference type="SAM" id="MobiDB-lite"/>
    </source>
</evidence>
<feature type="compositionally biased region" description="Basic residues" evidence="8">
    <location>
        <begin position="466"/>
        <end position="475"/>
    </location>
</feature>
<organism evidence="12 13">
    <name type="scientific">Fasciolopsis buskii</name>
    <dbReference type="NCBI Taxonomy" id="27845"/>
    <lineage>
        <taxon>Eukaryota</taxon>
        <taxon>Metazoa</taxon>
        <taxon>Spiralia</taxon>
        <taxon>Lophotrochozoa</taxon>
        <taxon>Platyhelminthes</taxon>
        <taxon>Trematoda</taxon>
        <taxon>Digenea</taxon>
        <taxon>Plagiorchiida</taxon>
        <taxon>Echinostomata</taxon>
        <taxon>Echinostomatoidea</taxon>
        <taxon>Fasciolidae</taxon>
        <taxon>Fasciolopsis</taxon>
    </lineage>
</organism>
<dbReference type="SUPFAM" id="SSF52540">
    <property type="entry name" value="P-loop containing nucleoside triphosphate hydrolases"/>
    <property type="match status" value="1"/>
</dbReference>
<dbReference type="Proteomes" id="UP000728185">
    <property type="component" value="Unassembled WGS sequence"/>
</dbReference>
<dbReference type="PROSITE" id="PS51192">
    <property type="entry name" value="HELICASE_ATP_BIND_1"/>
    <property type="match status" value="1"/>
</dbReference>
<dbReference type="SMART" id="SM00487">
    <property type="entry name" value="DEXDc"/>
    <property type="match status" value="1"/>
</dbReference>
<feature type="region of interest" description="Disordered" evidence="8">
    <location>
        <begin position="776"/>
        <end position="1048"/>
    </location>
</feature>
<feature type="region of interest" description="Disordered" evidence="8">
    <location>
        <begin position="1"/>
        <end position="25"/>
    </location>
</feature>
<feature type="compositionally biased region" description="Low complexity" evidence="8">
    <location>
        <begin position="512"/>
        <end position="526"/>
    </location>
</feature>
<dbReference type="EMBL" id="LUCM01008648">
    <property type="protein sequence ID" value="KAA0188092.1"/>
    <property type="molecule type" value="Genomic_DNA"/>
</dbReference>
<feature type="domain" description="Helicase ATP-binding" evidence="9">
    <location>
        <begin position="114"/>
        <end position="289"/>
    </location>
</feature>
<evidence type="ECO:0000259" key="9">
    <source>
        <dbReference type="PROSITE" id="PS51192"/>
    </source>
</evidence>
<feature type="compositionally biased region" description="Polar residues" evidence="8">
    <location>
        <begin position="717"/>
        <end position="726"/>
    </location>
</feature>
<dbReference type="InterPro" id="IPR011545">
    <property type="entry name" value="DEAD/DEAH_box_helicase_dom"/>
</dbReference>
<dbReference type="Pfam" id="PF00271">
    <property type="entry name" value="Helicase_C"/>
    <property type="match status" value="1"/>
</dbReference>
<dbReference type="SMART" id="SM00490">
    <property type="entry name" value="HELICc"/>
    <property type="match status" value="1"/>
</dbReference>
<evidence type="ECO:0000256" key="1">
    <source>
        <dbReference type="ARBA" id="ARBA00012552"/>
    </source>
</evidence>
<feature type="compositionally biased region" description="Basic residues" evidence="8">
    <location>
        <begin position="912"/>
        <end position="932"/>
    </location>
</feature>
<comment type="catalytic activity">
    <reaction evidence="6">
        <text>ATP + H2O = ADP + phosphate + H(+)</text>
        <dbReference type="Rhea" id="RHEA:13065"/>
        <dbReference type="ChEBI" id="CHEBI:15377"/>
        <dbReference type="ChEBI" id="CHEBI:15378"/>
        <dbReference type="ChEBI" id="CHEBI:30616"/>
        <dbReference type="ChEBI" id="CHEBI:43474"/>
        <dbReference type="ChEBI" id="CHEBI:456216"/>
        <dbReference type="EC" id="3.6.4.13"/>
    </reaction>
</comment>
<dbReference type="InterPro" id="IPR014001">
    <property type="entry name" value="Helicase_ATP-bd"/>
</dbReference>
<dbReference type="InterPro" id="IPR001650">
    <property type="entry name" value="Helicase_C-like"/>
</dbReference>
<accession>A0A8E0VHB6</accession>
<feature type="compositionally biased region" description="Low complexity" evidence="8">
    <location>
        <begin position="609"/>
        <end position="654"/>
    </location>
</feature>
<dbReference type="InterPro" id="IPR027417">
    <property type="entry name" value="P-loop_NTPase"/>
</dbReference>
<feature type="region of interest" description="Disordered" evidence="8">
    <location>
        <begin position="464"/>
        <end position="757"/>
    </location>
</feature>
<dbReference type="AlphaFoldDB" id="A0A8E0VHB6"/>
<evidence type="ECO:0000256" key="4">
    <source>
        <dbReference type="ARBA" id="ARBA00022806"/>
    </source>
</evidence>
<name>A0A8E0VHB6_9TREM</name>